<feature type="domain" description="ABC transmembrane type-1" evidence="9">
    <location>
        <begin position="32"/>
        <end position="314"/>
    </location>
</feature>
<dbReference type="PROSITE" id="PS00211">
    <property type="entry name" value="ABC_TRANSPORTER_1"/>
    <property type="match status" value="1"/>
</dbReference>
<accession>A0ABS4PPR1</accession>
<dbReference type="SMART" id="SM00382">
    <property type="entry name" value="AAA"/>
    <property type="match status" value="1"/>
</dbReference>
<feature type="transmembrane region" description="Helical" evidence="7">
    <location>
        <begin position="285"/>
        <end position="309"/>
    </location>
</feature>
<protein>
    <submittedName>
        <fullName evidence="10">ATP-binding cassette subfamily B protein</fullName>
    </submittedName>
</protein>
<proteinExistence type="predicted"/>
<dbReference type="Gene3D" id="3.40.50.300">
    <property type="entry name" value="P-loop containing nucleotide triphosphate hydrolases"/>
    <property type="match status" value="1"/>
</dbReference>
<dbReference type="Gene3D" id="1.20.1560.10">
    <property type="entry name" value="ABC transporter type 1, transmembrane domain"/>
    <property type="match status" value="1"/>
</dbReference>
<dbReference type="InterPro" id="IPR039421">
    <property type="entry name" value="Type_1_exporter"/>
</dbReference>
<comment type="caution">
    <text evidence="10">The sequence shown here is derived from an EMBL/GenBank/DDBJ whole genome shotgun (WGS) entry which is preliminary data.</text>
</comment>
<dbReference type="PROSITE" id="PS50893">
    <property type="entry name" value="ABC_TRANSPORTER_2"/>
    <property type="match status" value="1"/>
</dbReference>
<dbReference type="SUPFAM" id="SSF52540">
    <property type="entry name" value="P-loop containing nucleoside triphosphate hydrolases"/>
    <property type="match status" value="1"/>
</dbReference>
<evidence type="ECO:0000256" key="7">
    <source>
        <dbReference type="SAM" id="Phobius"/>
    </source>
</evidence>
<dbReference type="EMBL" id="JAGGMS010000001">
    <property type="protein sequence ID" value="MBP2181318.1"/>
    <property type="molecule type" value="Genomic_DNA"/>
</dbReference>
<dbReference type="InterPro" id="IPR003593">
    <property type="entry name" value="AAA+_ATPase"/>
</dbReference>
<comment type="subcellular location">
    <subcellularLocation>
        <location evidence="1">Cell membrane</location>
        <topology evidence="1">Multi-pass membrane protein</topology>
    </subcellularLocation>
</comment>
<organism evidence="10 11">
    <name type="scientific">Amycolatopsis magusensis</name>
    <dbReference type="NCBI Taxonomy" id="882444"/>
    <lineage>
        <taxon>Bacteria</taxon>
        <taxon>Bacillati</taxon>
        <taxon>Actinomycetota</taxon>
        <taxon>Actinomycetes</taxon>
        <taxon>Pseudonocardiales</taxon>
        <taxon>Pseudonocardiaceae</taxon>
        <taxon>Amycolatopsis</taxon>
    </lineage>
</organism>
<dbReference type="InterPro" id="IPR027417">
    <property type="entry name" value="P-loop_NTPase"/>
</dbReference>
<evidence type="ECO:0000256" key="4">
    <source>
        <dbReference type="ARBA" id="ARBA00022840"/>
    </source>
</evidence>
<evidence type="ECO:0000259" key="8">
    <source>
        <dbReference type="PROSITE" id="PS50893"/>
    </source>
</evidence>
<dbReference type="Proteomes" id="UP000741013">
    <property type="component" value="Unassembled WGS sequence"/>
</dbReference>
<evidence type="ECO:0000256" key="3">
    <source>
        <dbReference type="ARBA" id="ARBA00022741"/>
    </source>
</evidence>
<evidence type="ECO:0000256" key="1">
    <source>
        <dbReference type="ARBA" id="ARBA00004651"/>
    </source>
</evidence>
<feature type="transmembrane region" description="Helical" evidence="7">
    <location>
        <begin position="171"/>
        <end position="191"/>
    </location>
</feature>
<dbReference type="PROSITE" id="PS50929">
    <property type="entry name" value="ABC_TM1F"/>
    <property type="match status" value="1"/>
</dbReference>
<keyword evidence="5 7" id="KW-1133">Transmembrane helix</keyword>
<feature type="transmembrane region" description="Helical" evidence="7">
    <location>
        <begin position="141"/>
        <end position="165"/>
    </location>
</feature>
<feature type="transmembrane region" description="Helical" evidence="7">
    <location>
        <begin position="251"/>
        <end position="273"/>
    </location>
</feature>
<evidence type="ECO:0000256" key="2">
    <source>
        <dbReference type="ARBA" id="ARBA00022692"/>
    </source>
</evidence>
<dbReference type="RefSeq" id="WP_282769642.1">
    <property type="nucleotide sequence ID" value="NZ_JAGGMS010000001.1"/>
</dbReference>
<name>A0ABS4PPR1_9PSEU</name>
<feature type="transmembrane region" description="Helical" evidence="7">
    <location>
        <begin position="67"/>
        <end position="92"/>
    </location>
</feature>
<dbReference type="InterPro" id="IPR036640">
    <property type="entry name" value="ABC1_TM_sf"/>
</dbReference>
<dbReference type="InterPro" id="IPR011527">
    <property type="entry name" value="ABC1_TM_dom"/>
</dbReference>
<gene>
    <name evidence="10" type="ORF">JOM49_002844</name>
</gene>
<keyword evidence="3" id="KW-0547">Nucleotide-binding</keyword>
<dbReference type="InterPro" id="IPR003439">
    <property type="entry name" value="ABC_transporter-like_ATP-bd"/>
</dbReference>
<dbReference type="SUPFAM" id="SSF90123">
    <property type="entry name" value="ABC transporter transmembrane region"/>
    <property type="match status" value="1"/>
</dbReference>
<feature type="domain" description="ABC transporter" evidence="8">
    <location>
        <begin position="347"/>
        <end position="561"/>
    </location>
</feature>
<dbReference type="PANTHER" id="PTHR43394:SF1">
    <property type="entry name" value="ATP-BINDING CASSETTE SUB-FAMILY B MEMBER 10, MITOCHONDRIAL"/>
    <property type="match status" value="1"/>
</dbReference>
<keyword evidence="11" id="KW-1185">Reference proteome</keyword>
<keyword evidence="4 10" id="KW-0067">ATP-binding</keyword>
<dbReference type="Pfam" id="PF00005">
    <property type="entry name" value="ABC_tran"/>
    <property type="match status" value="1"/>
</dbReference>
<keyword evidence="6 7" id="KW-0472">Membrane</keyword>
<dbReference type="Pfam" id="PF00664">
    <property type="entry name" value="ABC_membrane"/>
    <property type="match status" value="1"/>
</dbReference>
<feature type="transmembrane region" description="Helical" evidence="7">
    <location>
        <begin position="31"/>
        <end position="55"/>
    </location>
</feature>
<evidence type="ECO:0000256" key="6">
    <source>
        <dbReference type="ARBA" id="ARBA00023136"/>
    </source>
</evidence>
<evidence type="ECO:0000259" key="9">
    <source>
        <dbReference type="PROSITE" id="PS50929"/>
    </source>
</evidence>
<dbReference type="PANTHER" id="PTHR43394">
    <property type="entry name" value="ATP-DEPENDENT PERMEASE MDL1, MITOCHONDRIAL"/>
    <property type="match status" value="1"/>
</dbReference>
<dbReference type="InterPro" id="IPR017871">
    <property type="entry name" value="ABC_transporter-like_CS"/>
</dbReference>
<dbReference type="CDD" id="cd18548">
    <property type="entry name" value="ABC_6TM_Tm287_like"/>
    <property type="match status" value="1"/>
</dbReference>
<evidence type="ECO:0000256" key="5">
    <source>
        <dbReference type="ARBA" id="ARBA00022989"/>
    </source>
</evidence>
<keyword evidence="2 7" id="KW-0812">Transmembrane</keyword>
<dbReference type="GO" id="GO:0005524">
    <property type="term" value="F:ATP binding"/>
    <property type="evidence" value="ECO:0007669"/>
    <property type="project" value="UniProtKB-KW"/>
</dbReference>
<reference evidence="10 11" key="1">
    <citation type="submission" date="2021-03" db="EMBL/GenBank/DDBJ databases">
        <title>Sequencing the genomes of 1000 actinobacteria strains.</title>
        <authorList>
            <person name="Klenk H.-P."/>
        </authorList>
    </citation>
    <scope>NUCLEOTIDE SEQUENCE [LARGE SCALE GENOMIC DNA]</scope>
    <source>
        <strain evidence="10 11">DSM 45510</strain>
    </source>
</reference>
<evidence type="ECO:0000313" key="10">
    <source>
        <dbReference type="EMBL" id="MBP2181318.1"/>
    </source>
</evidence>
<evidence type="ECO:0000313" key="11">
    <source>
        <dbReference type="Proteomes" id="UP000741013"/>
    </source>
</evidence>
<sequence length="562" mass="60551">MLPKPSQPSPPAQPSLLATVLPRLRPYRRRIAVLLVLQLCQTVTTLLLPTFNALIIDYGVVRGDVGYIWTTGVMMAVIAVAQIAAAIAAALLGARIAAAVGRDLRSSVFRRVLDFSAREVGRFGTPSLITRTVNDVQQVQNLVLTTFDVAVIAPIMAVGGLVLAFNQDLPLGFVMIGLIVAVGVAIVLMLARMGPVYSAMQRCIDLINRLLRERIAGVRVVRAFVRDRREHERFGEANEEMYGHSLRVGRLMAAIPAVVIIVLNVFTVGLVWLAGWRIDNGTLQLGAMTALLGYLGLIVMSVVMLTMVFTSAPRAIVSAGRIQEVIDTEVSVIVPAHPVRAAGRGRLELRNAEFGYPGAEQPVLRGINLVAEPGEKVAIVGGTGSGKTTLLNLALRLFDVTGGAVLVNGVDVREQDEDALTRTVGFVPQKAFLFSGTVASNLRYGRPDATDDELWHALEVVQAKEFVAEMDGGLEASISQGGTNVSGGQRQRLAIARTLLRRPDIYLLDDCFSALDHRTEAALRANLEPELAEATVLLVTQRASSVDRADRVVVLDKGRVAT</sequence>